<proteinExistence type="predicted"/>
<keyword evidence="2" id="KW-1185">Reference proteome</keyword>
<evidence type="ECO:0000313" key="2">
    <source>
        <dbReference type="Proteomes" id="UP000789901"/>
    </source>
</evidence>
<dbReference type="EMBL" id="CAJVQB010020817">
    <property type="protein sequence ID" value="CAG8795456.1"/>
    <property type="molecule type" value="Genomic_DNA"/>
</dbReference>
<accession>A0ABN7VS02</accession>
<feature type="non-terminal residue" evidence="1">
    <location>
        <position position="1"/>
    </location>
</feature>
<dbReference type="Proteomes" id="UP000789901">
    <property type="component" value="Unassembled WGS sequence"/>
</dbReference>
<gene>
    <name evidence="1" type="ORF">GMARGA_LOCUS21986</name>
</gene>
<protein>
    <submittedName>
        <fullName evidence="1">31458_t:CDS:1</fullName>
    </submittedName>
</protein>
<sequence length="116" mass="13530">ESIKSQPHHLFELAIRLFSISLSQANCEKNFLTLKWFVDELTYFGTELTKSELCEMVKLATIDDHIVDKVNENNNTYEGDLKDFVNLRDPVFQERDNIPFEFSFNTSETSVEEMSI</sequence>
<comment type="caution">
    <text evidence="1">The sequence shown here is derived from an EMBL/GenBank/DDBJ whole genome shotgun (WGS) entry which is preliminary data.</text>
</comment>
<organism evidence="1 2">
    <name type="scientific">Gigaspora margarita</name>
    <dbReference type="NCBI Taxonomy" id="4874"/>
    <lineage>
        <taxon>Eukaryota</taxon>
        <taxon>Fungi</taxon>
        <taxon>Fungi incertae sedis</taxon>
        <taxon>Mucoromycota</taxon>
        <taxon>Glomeromycotina</taxon>
        <taxon>Glomeromycetes</taxon>
        <taxon>Diversisporales</taxon>
        <taxon>Gigasporaceae</taxon>
        <taxon>Gigaspora</taxon>
    </lineage>
</organism>
<evidence type="ECO:0000313" key="1">
    <source>
        <dbReference type="EMBL" id="CAG8795456.1"/>
    </source>
</evidence>
<reference evidence="1 2" key="1">
    <citation type="submission" date="2021-06" db="EMBL/GenBank/DDBJ databases">
        <authorList>
            <person name="Kallberg Y."/>
            <person name="Tangrot J."/>
            <person name="Rosling A."/>
        </authorList>
    </citation>
    <scope>NUCLEOTIDE SEQUENCE [LARGE SCALE GENOMIC DNA]</scope>
    <source>
        <strain evidence="1 2">120-4 pot B 10/14</strain>
    </source>
</reference>
<name>A0ABN7VS02_GIGMA</name>